<gene>
    <name evidence="8" type="primary">DOT1L</name>
    <name evidence="8" type="ORF">SNAT2548_LOCUS31448</name>
</gene>
<comment type="caution">
    <text evidence="8">The sequence shown here is derived from an EMBL/GenBank/DDBJ whole genome shotgun (WGS) entry which is preliminary data.</text>
</comment>
<dbReference type="Gene3D" id="3.40.50.150">
    <property type="entry name" value="Vaccinia Virus protein VP39"/>
    <property type="match status" value="1"/>
</dbReference>
<evidence type="ECO:0000313" key="9">
    <source>
        <dbReference type="Proteomes" id="UP000604046"/>
    </source>
</evidence>
<name>A0A812U7W5_9DINO</name>
<feature type="domain" description="DOT1" evidence="7">
    <location>
        <begin position="43"/>
        <end position="137"/>
    </location>
</feature>
<evidence type="ECO:0000256" key="5">
    <source>
        <dbReference type="ARBA" id="ARBA00047770"/>
    </source>
</evidence>
<sequence>MDVHRTGMGAPRETKRTQARTRSAYRRYRAFPAPIRSPRMAEVISSDVFTDLGSGIGNVAVQVYANTPMRRVRGIEFVKERHNDAVRHAEEFKRTHQVDKDKEILLVNGDVCKEDWSDSTIVFSSSTCFDDRAMECLRRNCEENPKLRYLVSSRELPPTTLRPLGVFENLDTSWSMKSDVTYWVYSNVPGVKLRDA</sequence>
<dbReference type="InterPro" id="IPR029063">
    <property type="entry name" value="SAM-dependent_MTases_sf"/>
</dbReference>
<accession>A0A812U7W5</accession>
<organism evidence="8 9">
    <name type="scientific">Symbiodinium natans</name>
    <dbReference type="NCBI Taxonomy" id="878477"/>
    <lineage>
        <taxon>Eukaryota</taxon>
        <taxon>Sar</taxon>
        <taxon>Alveolata</taxon>
        <taxon>Dinophyceae</taxon>
        <taxon>Suessiales</taxon>
        <taxon>Symbiodiniaceae</taxon>
        <taxon>Symbiodinium</taxon>
    </lineage>
</organism>
<dbReference type="PANTHER" id="PTHR21451">
    <property type="entry name" value="HISTONE H3 METHYLTRANSFERASE"/>
    <property type="match status" value="1"/>
</dbReference>
<evidence type="ECO:0000256" key="3">
    <source>
        <dbReference type="ARBA" id="ARBA00022853"/>
    </source>
</evidence>
<evidence type="ECO:0000256" key="1">
    <source>
        <dbReference type="ARBA" id="ARBA00012190"/>
    </source>
</evidence>
<feature type="region of interest" description="Disordered" evidence="6">
    <location>
        <begin position="1"/>
        <end position="21"/>
    </location>
</feature>
<comment type="catalytic activity">
    <reaction evidence="5">
        <text>L-lysyl(79)-[histone H3] + 3 S-adenosyl-L-methionine = N(6),N(6),N(6)-trimethyl-L-lysyl(79)-[histone H3] + 3 S-adenosyl-L-homocysteine + 3 H(+)</text>
        <dbReference type="Rhea" id="RHEA:60328"/>
        <dbReference type="Rhea" id="RHEA-COMP:15549"/>
        <dbReference type="Rhea" id="RHEA-COMP:15552"/>
        <dbReference type="ChEBI" id="CHEBI:15378"/>
        <dbReference type="ChEBI" id="CHEBI:29969"/>
        <dbReference type="ChEBI" id="CHEBI:57856"/>
        <dbReference type="ChEBI" id="CHEBI:59789"/>
        <dbReference type="ChEBI" id="CHEBI:61961"/>
        <dbReference type="EC" id="2.1.1.360"/>
    </reaction>
</comment>
<dbReference type="Pfam" id="PF08123">
    <property type="entry name" value="DOT1"/>
    <property type="match status" value="1"/>
</dbReference>
<dbReference type="EMBL" id="CAJNDS010002659">
    <property type="protein sequence ID" value="CAE7558562.1"/>
    <property type="molecule type" value="Genomic_DNA"/>
</dbReference>
<dbReference type="PANTHER" id="PTHR21451:SF19">
    <property type="entry name" value="ACTIVATED IN BLOCKED UNFOLDED PROTEIN RESPONSE"/>
    <property type="match status" value="1"/>
</dbReference>
<reference evidence="8" key="1">
    <citation type="submission" date="2021-02" db="EMBL/GenBank/DDBJ databases">
        <authorList>
            <person name="Dougan E. K."/>
            <person name="Rhodes N."/>
            <person name="Thang M."/>
            <person name="Chan C."/>
        </authorList>
    </citation>
    <scope>NUCLEOTIDE SEQUENCE</scope>
</reference>
<evidence type="ECO:0000256" key="4">
    <source>
        <dbReference type="ARBA" id="ARBA00029821"/>
    </source>
</evidence>
<dbReference type="Proteomes" id="UP000604046">
    <property type="component" value="Unassembled WGS sequence"/>
</dbReference>
<dbReference type="SUPFAM" id="SSF53335">
    <property type="entry name" value="S-adenosyl-L-methionine-dependent methyltransferases"/>
    <property type="match status" value="1"/>
</dbReference>
<dbReference type="InterPro" id="IPR025789">
    <property type="entry name" value="DOT1_dom"/>
</dbReference>
<dbReference type="AlphaFoldDB" id="A0A812U7W5"/>
<dbReference type="EC" id="2.1.1.360" evidence="1"/>
<keyword evidence="3" id="KW-0156">Chromatin regulator</keyword>
<keyword evidence="9" id="KW-1185">Reference proteome</keyword>
<evidence type="ECO:0000259" key="7">
    <source>
        <dbReference type="Pfam" id="PF08123"/>
    </source>
</evidence>
<dbReference type="InterPro" id="IPR030445">
    <property type="entry name" value="H3-K79_meTrfase"/>
</dbReference>
<protein>
    <recommendedName>
        <fullName evidence="2">Histone-lysine N-methyltransferase, H3 lysine-79 specific</fullName>
        <ecNumber evidence="1">2.1.1.360</ecNumber>
    </recommendedName>
    <alternativeName>
        <fullName evidence="4">Histone H3-K79 methyltransferase</fullName>
    </alternativeName>
</protein>
<dbReference type="GO" id="GO:0051726">
    <property type="term" value="P:regulation of cell cycle"/>
    <property type="evidence" value="ECO:0007669"/>
    <property type="project" value="InterPro"/>
</dbReference>
<evidence type="ECO:0000313" key="8">
    <source>
        <dbReference type="EMBL" id="CAE7558562.1"/>
    </source>
</evidence>
<proteinExistence type="predicted"/>
<evidence type="ECO:0000256" key="2">
    <source>
        <dbReference type="ARBA" id="ARBA00020987"/>
    </source>
</evidence>
<dbReference type="GO" id="GO:0140956">
    <property type="term" value="F:histone H3K79 trimethyltransferase activity"/>
    <property type="evidence" value="ECO:0007669"/>
    <property type="project" value="UniProtKB-EC"/>
</dbReference>
<dbReference type="OrthoDB" id="413935at2759"/>
<evidence type="ECO:0000256" key="6">
    <source>
        <dbReference type="SAM" id="MobiDB-lite"/>
    </source>
</evidence>